<reference evidence="2" key="1">
    <citation type="submission" date="2009-10" db="EMBL/GenBank/DDBJ databases">
        <title>Diversity of trophic interactions inside an arsenic-rich microbial ecosystem.</title>
        <authorList>
            <person name="Bertin P.N."/>
            <person name="Heinrich-Salmeron A."/>
            <person name="Pelletier E."/>
            <person name="Goulhen-Chollet F."/>
            <person name="Arsene-Ploetze F."/>
            <person name="Gallien S."/>
            <person name="Calteau A."/>
            <person name="Vallenet D."/>
            <person name="Casiot C."/>
            <person name="Chane-Woon-Ming B."/>
            <person name="Giloteaux L."/>
            <person name="Barakat M."/>
            <person name="Bonnefoy V."/>
            <person name="Bruneel O."/>
            <person name="Chandler M."/>
            <person name="Cleiss J."/>
            <person name="Duran R."/>
            <person name="Elbaz-Poulichet F."/>
            <person name="Fonknechten N."/>
            <person name="Lauga B."/>
            <person name="Mornico D."/>
            <person name="Ortet P."/>
            <person name="Schaeffer C."/>
            <person name="Siguier P."/>
            <person name="Alexander Thil Smith A."/>
            <person name="Van Dorsselaer A."/>
            <person name="Weissenbach J."/>
            <person name="Medigue C."/>
            <person name="Le Paslier D."/>
        </authorList>
    </citation>
    <scope>NUCLEOTIDE SEQUENCE</scope>
</reference>
<sequence>MHHEFARTDRRSFLARTALGISAGALALPGLAGVAEAAGAAPPPMAADAKAGLERLLAGNARFVAGHPICPPLTQRRAALAHGQSPYAIVLSCSDSRVPVETLFDEEPGNIFGVRIAGNFLDDNGIGSIEYSVAVLKSTLVVVMGHSECGAVKAALENVKSGAMPPGHIAGLVRAIEPAAKASKGHAGSWLQNAIVQNVRENVAALPHRSAIVAEAVRAGKLRVVGALYDLASGKVTLL</sequence>
<dbReference type="SMART" id="SM00947">
    <property type="entry name" value="Pro_CA"/>
    <property type="match status" value="1"/>
</dbReference>
<name>E6PEJ2_9ZZZZ</name>
<dbReference type="CDD" id="cd03378">
    <property type="entry name" value="beta_CA_cladeC"/>
    <property type="match status" value="1"/>
</dbReference>
<dbReference type="GO" id="GO:0004089">
    <property type="term" value="F:carbonate dehydratase activity"/>
    <property type="evidence" value="ECO:0007669"/>
    <property type="project" value="UniProtKB-EC"/>
</dbReference>
<keyword evidence="2" id="KW-0456">Lyase</keyword>
<gene>
    <name evidence="2" type="ORF">CARN1_0052</name>
</gene>
<dbReference type="EMBL" id="CABL01000005">
    <property type="protein sequence ID" value="CBH74877.1"/>
    <property type="molecule type" value="Genomic_DNA"/>
</dbReference>
<dbReference type="Gene3D" id="3.40.1050.10">
    <property type="entry name" value="Carbonic anhydrase"/>
    <property type="match status" value="1"/>
</dbReference>
<dbReference type="Pfam" id="PF00484">
    <property type="entry name" value="Pro_CA"/>
    <property type="match status" value="1"/>
</dbReference>
<dbReference type="InterPro" id="IPR001765">
    <property type="entry name" value="Carbonic_anhydrase"/>
</dbReference>
<dbReference type="InterPro" id="IPR036874">
    <property type="entry name" value="Carbonic_anhydrase_sf"/>
</dbReference>
<evidence type="ECO:0000256" key="1">
    <source>
        <dbReference type="ARBA" id="ARBA00006217"/>
    </source>
</evidence>
<dbReference type="PANTHER" id="PTHR11002">
    <property type="entry name" value="CARBONIC ANHYDRASE"/>
    <property type="match status" value="1"/>
</dbReference>
<comment type="similarity">
    <text evidence="1">Belongs to the beta-class carbonic anhydrase family.</text>
</comment>
<evidence type="ECO:0000313" key="2">
    <source>
        <dbReference type="EMBL" id="CBH74877.1"/>
    </source>
</evidence>
<accession>E6PEJ2</accession>
<dbReference type="SUPFAM" id="SSF53056">
    <property type="entry name" value="beta-carbonic anhydrase, cab"/>
    <property type="match status" value="1"/>
</dbReference>
<dbReference type="PANTHER" id="PTHR11002:SF79">
    <property type="entry name" value="CARBONIC ANHYDRASE 2"/>
    <property type="match status" value="1"/>
</dbReference>
<proteinExistence type="inferred from homology"/>
<dbReference type="InterPro" id="IPR006311">
    <property type="entry name" value="TAT_signal"/>
</dbReference>
<comment type="caution">
    <text evidence="2">The sequence shown here is derived from an EMBL/GenBank/DDBJ whole genome shotgun (WGS) entry which is preliminary data.</text>
</comment>
<dbReference type="GO" id="GO:0008270">
    <property type="term" value="F:zinc ion binding"/>
    <property type="evidence" value="ECO:0007669"/>
    <property type="project" value="InterPro"/>
</dbReference>
<organism evidence="2">
    <name type="scientific">mine drainage metagenome</name>
    <dbReference type="NCBI Taxonomy" id="410659"/>
    <lineage>
        <taxon>unclassified sequences</taxon>
        <taxon>metagenomes</taxon>
        <taxon>ecological metagenomes</taxon>
    </lineage>
</organism>
<dbReference type="PROSITE" id="PS51318">
    <property type="entry name" value="TAT"/>
    <property type="match status" value="1"/>
</dbReference>
<dbReference type="AlphaFoldDB" id="E6PEJ2"/>
<dbReference type="EC" id="4.2.1.1" evidence="2"/>
<protein>
    <submittedName>
        <fullName evidence="2">Carbonic anhydrase</fullName>
        <ecNumber evidence="2">4.2.1.1</ecNumber>
    </submittedName>
</protein>